<keyword evidence="2" id="KW-1133">Transmembrane helix</keyword>
<feature type="transmembrane region" description="Helical" evidence="2">
    <location>
        <begin position="6"/>
        <end position="21"/>
    </location>
</feature>
<feature type="transmembrane region" description="Helical" evidence="2">
    <location>
        <begin position="33"/>
        <end position="50"/>
    </location>
</feature>
<dbReference type="InterPro" id="IPR052173">
    <property type="entry name" value="Beta-lactam_resp_regulator"/>
</dbReference>
<dbReference type="Gene3D" id="3.30.1150.10">
    <property type="match status" value="1"/>
</dbReference>
<dbReference type="EMBL" id="JABBGF010000002">
    <property type="protein sequence ID" value="NML58205.1"/>
    <property type="molecule type" value="Genomic_DNA"/>
</dbReference>
<dbReference type="InterPro" id="IPR008756">
    <property type="entry name" value="Peptidase_M56"/>
</dbReference>
<feature type="region of interest" description="Disordered" evidence="1">
    <location>
        <begin position="302"/>
        <end position="336"/>
    </location>
</feature>
<feature type="transmembrane region" description="Helical" evidence="2">
    <location>
        <begin position="258"/>
        <end position="276"/>
    </location>
</feature>
<feature type="transmembrane region" description="Helical" evidence="2">
    <location>
        <begin position="83"/>
        <end position="103"/>
    </location>
</feature>
<evidence type="ECO:0000256" key="2">
    <source>
        <dbReference type="SAM" id="Phobius"/>
    </source>
</evidence>
<dbReference type="PANTHER" id="PTHR34978:SF3">
    <property type="entry name" value="SLR0241 PROTEIN"/>
    <property type="match status" value="1"/>
</dbReference>
<dbReference type="RefSeq" id="WP_169231554.1">
    <property type="nucleotide sequence ID" value="NZ_JABBGF010000002.1"/>
</dbReference>
<evidence type="ECO:0000259" key="3">
    <source>
        <dbReference type="Pfam" id="PF05569"/>
    </source>
</evidence>
<dbReference type="PANTHER" id="PTHR34978">
    <property type="entry name" value="POSSIBLE SENSOR-TRANSDUCER PROTEIN BLAR"/>
    <property type="match status" value="1"/>
</dbReference>
<dbReference type="Proteomes" id="UP000552615">
    <property type="component" value="Unassembled WGS sequence"/>
</dbReference>
<proteinExistence type="predicted"/>
<evidence type="ECO:0000256" key="1">
    <source>
        <dbReference type="SAM" id="MobiDB-lite"/>
    </source>
</evidence>
<dbReference type="Pfam" id="PF05569">
    <property type="entry name" value="Peptidase_M56"/>
    <property type="match status" value="1"/>
</dbReference>
<accession>A0A7Y0A7R3</accession>
<keyword evidence="2" id="KW-0472">Membrane</keyword>
<feature type="compositionally biased region" description="Low complexity" evidence="1">
    <location>
        <begin position="304"/>
        <end position="315"/>
    </location>
</feature>
<keyword evidence="5" id="KW-1185">Reference proteome</keyword>
<dbReference type="CDD" id="cd07341">
    <property type="entry name" value="M56_BlaR1_MecR1_like"/>
    <property type="match status" value="1"/>
</dbReference>
<comment type="caution">
    <text evidence="4">The sequence shown here is derived from an EMBL/GenBank/DDBJ whole genome shotgun (WGS) entry which is preliminary data.</text>
</comment>
<gene>
    <name evidence="4" type="ORF">HHL20_12710</name>
</gene>
<name>A0A7Y0A7R3_9FLAO</name>
<organism evidence="4 5">
    <name type="scientific">Chryseobacterium cheonjiense</name>
    <dbReference type="NCBI Taxonomy" id="2728845"/>
    <lineage>
        <taxon>Bacteria</taxon>
        <taxon>Pseudomonadati</taxon>
        <taxon>Bacteroidota</taxon>
        <taxon>Flavobacteriia</taxon>
        <taxon>Flavobacteriales</taxon>
        <taxon>Weeksellaceae</taxon>
        <taxon>Chryseobacterium group</taxon>
        <taxon>Chryseobacterium</taxon>
    </lineage>
</organism>
<feature type="domain" description="Peptidase M56" evidence="3">
    <location>
        <begin position="12"/>
        <end position="248"/>
    </location>
</feature>
<protein>
    <recommendedName>
        <fullName evidence="3">Peptidase M56 domain-containing protein</fullName>
    </recommendedName>
</protein>
<keyword evidence="2" id="KW-0812">Transmembrane</keyword>
<reference evidence="4 5" key="1">
    <citation type="submission" date="2020-04" db="EMBL/GenBank/DDBJ databases">
        <title>Chryseobacterium sp. RJ-7-14 sp. nov., isolated from Jeju soil.</title>
        <authorList>
            <person name="Dahal R.H."/>
            <person name="Chaudhary D.K."/>
        </authorList>
    </citation>
    <scope>NUCLEOTIDE SEQUENCE [LARGE SCALE GENOMIC DNA]</scope>
    <source>
        <strain evidence="4 5">RJ-7-14</strain>
    </source>
</reference>
<sequence>MIIILKIILGSCMLLAVYYLLLQKEKMYRFNRFYLMFSILFSYTVPFISIQSENLKPSNRIQTTFETTQQALDITPGQENFNLINWIWIIYGTVTLIFLIRMIKSFIAIKKMKGRRVKYQNQNILITKECTSPFSFWNTIYLGQNYLRDNKIDPRIFLHEKSHLEQKHSVDVIIIEILKAFTWFNPSIFFYRKAIITNHEFLADEAVLKKNFNVKDYQHLILDEIISTENHNLIHTFNFTNTKKRFIMMNTKKSKLTNLKKVICIPALMITFGLFVQKTYANPIEKMVKETQKRISEPVKNVISESESTLNNTENEFSDHQSETQEGLITSRNEDRVIQDTIRPKESENTVNKNKTDQNAINQTDTPLTQNEATSLPQYPGGINEMRNKMLKVFDAAKLDPAKNNEVYKTELSYIIAEDGSITDIKAMGNNEAFNMETIVSFKKANENITWKPAKKDGKPSPYKMRIPLTMSFEN</sequence>
<dbReference type="AlphaFoldDB" id="A0A7Y0A7R3"/>
<evidence type="ECO:0000313" key="4">
    <source>
        <dbReference type="EMBL" id="NML58205.1"/>
    </source>
</evidence>
<evidence type="ECO:0000313" key="5">
    <source>
        <dbReference type="Proteomes" id="UP000552615"/>
    </source>
</evidence>